<dbReference type="InterPro" id="IPR042088">
    <property type="entry name" value="OligoPept_F_C"/>
</dbReference>
<dbReference type="Pfam" id="PF08439">
    <property type="entry name" value="Peptidase_M3_N"/>
    <property type="match status" value="1"/>
</dbReference>
<feature type="domain" description="Oligopeptidase F N-terminal" evidence="8">
    <location>
        <begin position="114"/>
        <end position="179"/>
    </location>
</feature>
<evidence type="ECO:0000259" key="8">
    <source>
        <dbReference type="Pfam" id="PF08439"/>
    </source>
</evidence>
<evidence type="ECO:0000313" key="10">
    <source>
        <dbReference type="Proteomes" id="UP001398420"/>
    </source>
</evidence>
<organism evidence="9 10">
    <name type="scientific">Kurthia gibsonii</name>
    <dbReference type="NCBI Taxonomy" id="33946"/>
    <lineage>
        <taxon>Bacteria</taxon>
        <taxon>Bacillati</taxon>
        <taxon>Bacillota</taxon>
        <taxon>Bacilli</taxon>
        <taxon>Bacillales</taxon>
        <taxon>Caryophanaceae</taxon>
        <taxon>Kurthia</taxon>
    </lineage>
</organism>
<evidence type="ECO:0000259" key="7">
    <source>
        <dbReference type="Pfam" id="PF01432"/>
    </source>
</evidence>
<sequence length="601" mass="69467">MKLPVREAVPLEETWDLTRLVKDEDEFNERVKVLLEAVHQFQVNYEDHLNAATSIAQALKDYEKIFEQFVIVHTYANLSWETNQGDEAAQARVSRMNQVAATLFSKTSFFKTTLLSTSEDVLNEAVEQVPHLKHFVEDILRNQPYQLHPEVEKAFASLNVAFDAPYALYNATKALDLRFPDVDVDGEQFPLSYSSFENNWEQEVDFSKRHAAFQTFYGKLRDYEATTAKAYDTQVQIEKRMADLRGFDSVFHSLLHEQKVTEDLYHRQIDVIMNELAPHMRRYAKLLQKVHGLDQMTFADLKISLDPEYEPTVTKKEAEKMILEALQPMGENYTQMLQRAYDERWIDYAPNEGKRTGAFCASPYGANSYILMSWNNHMSNVFTLAHELGHAGHFQQAYQKQNVFDGRVSRYFVEAPSTLNELLVAEHLVTTKEDLRFKRWIISNMVSKTYYHNFVTHLLEAAYQREVYRIVDAGGAVTAKRLNELKRQVLEQFWGEDIVINEGAERTWMRQPHYYMGLYPYTYSAGLTIATQVAQRIIHKDENAVDDWLRVLQAGGTATPEELAKMAGVDVSTDEPLRNTIAYIGQLITQLEELTEELEKA</sequence>
<name>A0ABU9LKK5_9BACL</name>
<comment type="caution">
    <text evidence="9">The sequence shown here is derived from an EMBL/GenBank/DDBJ whole genome shotgun (WGS) entry which is preliminary data.</text>
</comment>
<comment type="similarity">
    <text evidence="6">Belongs to the peptidase M3B family.</text>
</comment>
<dbReference type="CDD" id="cd09609">
    <property type="entry name" value="M3B_PepF"/>
    <property type="match status" value="1"/>
</dbReference>
<dbReference type="SUPFAM" id="SSF55486">
    <property type="entry name" value="Metalloproteases ('zincins'), catalytic domain"/>
    <property type="match status" value="1"/>
</dbReference>
<comment type="function">
    <text evidence="6">Has oligopeptidase activity and degrades a variety of small bioactive peptides.</text>
</comment>
<dbReference type="InterPro" id="IPR013647">
    <property type="entry name" value="OligopepF_N_dom"/>
</dbReference>
<dbReference type="NCBIfam" id="TIGR00181">
    <property type="entry name" value="pepF"/>
    <property type="match status" value="1"/>
</dbReference>
<dbReference type="EC" id="3.4.24.-" evidence="6"/>
<evidence type="ECO:0000256" key="5">
    <source>
        <dbReference type="ARBA" id="ARBA00023049"/>
    </source>
</evidence>
<dbReference type="InterPro" id="IPR001567">
    <property type="entry name" value="Pept_M3A_M3B_dom"/>
</dbReference>
<evidence type="ECO:0000256" key="4">
    <source>
        <dbReference type="ARBA" id="ARBA00022833"/>
    </source>
</evidence>
<keyword evidence="4 6" id="KW-0862">Zinc</keyword>
<evidence type="ECO:0000256" key="1">
    <source>
        <dbReference type="ARBA" id="ARBA00022670"/>
    </source>
</evidence>
<gene>
    <name evidence="9" type="primary">pepF</name>
    <name evidence="9" type="ORF">AAF454_03785</name>
</gene>
<reference evidence="9 10" key="1">
    <citation type="submission" date="2024-04" db="EMBL/GenBank/DDBJ databases">
        <authorList>
            <person name="Wu Y.S."/>
            <person name="Zhang L."/>
        </authorList>
    </citation>
    <scope>NUCLEOTIDE SEQUENCE [LARGE SCALE GENOMIC DNA]</scope>
    <source>
        <strain evidence="9 10">KG-01</strain>
    </source>
</reference>
<keyword evidence="2 6" id="KW-0479">Metal-binding</keyword>
<proteinExistence type="inferred from homology"/>
<keyword evidence="10" id="KW-1185">Reference proteome</keyword>
<dbReference type="Gene3D" id="1.20.140.70">
    <property type="entry name" value="Oligopeptidase f, N-terminal domain"/>
    <property type="match status" value="1"/>
</dbReference>
<feature type="domain" description="Peptidase M3A/M3B catalytic" evidence="7">
    <location>
        <begin position="208"/>
        <end position="580"/>
    </location>
</feature>
<keyword evidence="3 6" id="KW-0378">Hydrolase</keyword>
<evidence type="ECO:0000256" key="6">
    <source>
        <dbReference type="RuleBase" id="RU368091"/>
    </source>
</evidence>
<protein>
    <recommendedName>
        <fullName evidence="6">Oligopeptidase F</fullName>
        <ecNumber evidence="6">3.4.24.-</ecNumber>
    </recommendedName>
</protein>
<keyword evidence="1 6" id="KW-0645">Protease</keyword>
<dbReference type="InterPro" id="IPR004438">
    <property type="entry name" value="Peptidase_M3B"/>
</dbReference>
<accession>A0ABU9LKK5</accession>
<evidence type="ECO:0000256" key="3">
    <source>
        <dbReference type="ARBA" id="ARBA00022801"/>
    </source>
</evidence>
<evidence type="ECO:0000313" key="9">
    <source>
        <dbReference type="EMBL" id="MEL5987548.1"/>
    </source>
</evidence>
<dbReference type="Pfam" id="PF01432">
    <property type="entry name" value="Peptidase_M3"/>
    <property type="match status" value="1"/>
</dbReference>
<comment type="cofactor">
    <cofactor evidence="6">
        <name>Zn(2+)</name>
        <dbReference type="ChEBI" id="CHEBI:29105"/>
    </cofactor>
    <text evidence="6">Binds 1 zinc ion.</text>
</comment>
<dbReference type="Proteomes" id="UP001398420">
    <property type="component" value="Unassembled WGS sequence"/>
</dbReference>
<evidence type="ECO:0000256" key="2">
    <source>
        <dbReference type="ARBA" id="ARBA00022723"/>
    </source>
</evidence>
<dbReference type="RefSeq" id="WP_342302683.1">
    <property type="nucleotide sequence ID" value="NZ_JBCEWA010000002.1"/>
</dbReference>
<dbReference type="EMBL" id="JBCEWA010000002">
    <property type="protein sequence ID" value="MEL5987548.1"/>
    <property type="molecule type" value="Genomic_DNA"/>
</dbReference>
<dbReference type="InterPro" id="IPR034009">
    <property type="entry name" value="M3B_PepF_4"/>
</dbReference>
<keyword evidence="5 6" id="KW-0482">Metalloprotease</keyword>
<dbReference type="Gene3D" id="1.10.1370.20">
    <property type="entry name" value="Oligoendopeptidase f, C-terminal domain"/>
    <property type="match status" value="1"/>
</dbReference>